<dbReference type="FunFam" id="3.90.1150.10:FF:000166">
    <property type="entry name" value="Kynurenine/alpha-aminoadipate aminotransferase, mitochondrial"/>
    <property type="match status" value="1"/>
</dbReference>
<dbReference type="GO" id="GO:0030170">
    <property type="term" value="F:pyridoxal phosphate binding"/>
    <property type="evidence" value="ECO:0007669"/>
    <property type="project" value="InterPro"/>
</dbReference>
<evidence type="ECO:0000256" key="3">
    <source>
        <dbReference type="ARBA" id="ARBA00022679"/>
    </source>
</evidence>
<comment type="cofactor">
    <cofactor evidence="1">
        <name>pyridoxal 5'-phosphate</name>
        <dbReference type="ChEBI" id="CHEBI:597326"/>
    </cofactor>
</comment>
<dbReference type="Pfam" id="PF00155">
    <property type="entry name" value="Aminotran_1_2"/>
    <property type="match status" value="1"/>
</dbReference>
<evidence type="ECO:0000256" key="2">
    <source>
        <dbReference type="ARBA" id="ARBA00022576"/>
    </source>
</evidence>
<dbReference type="AlphaFoldDB" id="A0AA40G7Y9"/>
<dbReference type="Proteomes" id="UP001177670">
    <property type="component" value="Unassembled WGS sequence"/>
</dbReference>
<evidence type="ECO:0000313" key="6">
    <source>
        <dbReference type="EMBL" id="KAK1132772.1"/>
    </source>
</evidence>
<dbReference type="CDD" id="cd00609">
    <property type="entry name" value="AAT_like"/>
    <property type="match status" value="1"/>
</dbReference>
<dbReference type="Gene3D" id="3.40.640.10">
    <property type="entry name" value="Type I PLP-dependent aspartate aminotransferase-like (Major domain)"/>
    <property type="match status" value="1"/>
</dbReference>
<dbReference type="PANTHER" id="PTHR42790">
    <property type="entry name" value="AMINOTRANSFERASE"/>
    <property type="match status" value="1"/>
</dbReference>
<evidence type="ECO:0000256" key="4">
    <source>
        <dbReference type="ARBA" id="ARBA00022898"/>
    </source>
</evidence>
<keyword evidence="3" id="KW-0808">Transferase</keyword>
<comment type="caution">
    <text evidence="6">The sequence shown here is derived from an EMBL/GenBank/DDBJ whole genome shotgun (WGS) entry which is preliminary data.</text>
</comment>
<dbReference type="InterPro" id="IPR004839">
    <property type="entry name" value="Aminotransferase_I/II_large"/>
</dbReference>
<proteinExistence type="predicted"/>
<sequence length="416" mass="47371">MDFTTFITKIASRRKSGILRSYAKKFAEHKNAISLANGMPNATTFPFEEISVTYKGGTKIKLTGEELSSSLQYAPSQGYLPLLKKMREFQEHWYKPIYNEWDIVLTCGSMEGCSKVLEMILENGDPMMAQVPTYDGILGALIPLEPEFIGIEQDEDGIIPANIAKVCEERRCSDKPMPKILYVNPTGGNPTGTVLTDSRRRQIYELAETYNFLILEDDPYSFVHFLEKAPTTFLELDTKGRVIRLDSISKVISAGLRLGVITAHKEIIKKLTAHMETTSIHPSSLSQMLLYKLLNTWSVDKLQKHFNDVQRFYRSRRDVMLSLTEKHLTGLAEWNVPKGGMFVWMKVNKVKDVMELADKECISQGIFVIPGHAFNYDRSKPEQHIRLSYSYATPEEIDKALSILAKLIREEIKKLD</sequence>
<organism evidence="6 7">
    <name type="scientific">Melipona bicolor</name>
    <dbReference type="NCBI Taxonomy" id="60889"/>
    <lineage>
        <taxon>Eukaryota</taxon>
        <taxon>Metazoa</taxon>
        <taxon>Ecdysozoa</taxon>
        <taxon>Arthropoda</taxon>
        <taxon>Hexapoda</taxon>
        <taxon>Insecta</taxon>
        <taxon>Pterygota</taxon>
        <taxon>Neoptera</taxon>
        <taxon>Endopterygota</taxon>
        <taxon>Hymenoptera</taxon>
        <taxon>Apocrita</taxon>
        <taxon>Aculeata</taxon>
        <taxon>Apoidea</taxon>
        <taxon>Anthophila</taxon>
        <taxon>Apidae</taxon>
        <taxon>Melipona</taxon>
    </lineage>
</organism>
<dbReference type="InterPro" id="IPR050859">
    <property type="entry name" value="Class-I_PLP-dep_aminotransf"/>
</dbReference>
<evidence type="ECO:0000256" key="1">
    <source>
        <dbReference type="ARBA" id="ARBA00001933"/>
    </source>
</evidence>
<dbReference type="GO" id="GO:1901605">
    <property type="term" value="P:alpha-amino acid metabolic process"/>
    <property type="evidence" value="ECO:0007669"/>
    <property type="project" value="TreeGrafter"/>
</dbReference>
<dbReference type="InterPro" id="IPR015424">
    <property type="entry name" value="PyrdxlP-dep_Trfase"/>
</dbReference>
<dbReference type="GO" id="GO:0016212">
    <property type="term" value="F:kynurenine-oxoglutarate transaminase activity"/>
    <property type="evidence" value="ECO:0007669"/>
    <property type="project" value="TreeGrafter"/>
</dbReference>
<reference evidence="6" key="1">
    <citation type="submission" date="2021-10" db="EMBL/GenBank/DDBJ databases">
        <title>Melipona bicolor Genome sequencing and assembly.</title>
        <authorList>
            <person name="Araujo N.S."/>
            <person name="Arias M.C."/>
        </authorList>
    </citation>
    <scope>NUCLEOTIDE SEQUENCE</scope>
    <source>
        <strain evidence="6">USP_2M_L1-L4_2017</strain>
        <tissue evidence="6">Whole body</tissue>
    </source>
</reference>
<protein>
    <recommendedName>
        <fullName evidence="5">Aminotransferase class I/classII large domain-containing protein</fullName>
    </recommendedName>
</protein>
<accession>A0AA40G7Y9</accession>
<dbReference type="PANTHER" id="PTHR42790:SF19">
    <property type="entry name" value="KYNURENINE_ALPHA-AMINOADIPATE AMINOTRANSFERASE, MITOCHONDRIAL"/>
    <property type="match status" value="1"/>
</dbReference>
<dbReference type="InterPro" id="IPR015421">
    <property type="entry name" value="PyrdxlP-dep_Trfase_major"/>
</dbReference>
<dbReference type="SUPFAM" id="SSF53383">
    <property type="entry name" value="PLP-dependent transferases"/>
    <property type="match status" value="1"/>
</dbReference>
<evidence type="ECO:0000259" key="5">
    <source>
        <dbReference type="Pfam" id="PF00155"/>
    </source>
</evidence>
<name>A0AA40G7Y9_9HYME</name>
<keyword evidence="7" id="KW-1185">Reference proteome</keyword>
<gene>
    <name evidence="6" type="ORF">K0M31_014148</name>
</gene>
<feature type="domain" description="Aminotransferase class I/classII large" evidence="5">
    <location>
        <begin position="69"/>
        <end position="402"/>
    </location>
</feature>
<evidence type="ECO:0000313" key="7">
    <source>
        <dbReference type="Proteomes" id="UP001177670"/>
    </source>
</evidence>
<dbReference type="EMBL" id="JAHYIQ010000004">
    <property type="protein sequence ID" value="KAK1132772.1"/>
    <property type="molecule type" value="Genomic_DNA"/>
</dbReference>
<keyword evidence="4" id="KW-0663">Pyridoxal phosphate</keyword>
<keyword evidence="2" id="KW-0032">Aminotransferase</keyword>